<dbReference type="InterPro" id="IPR019576">
    <property type="entry name" value="Pyridoxamine_oxidase_dimer_C"/>
</dbReference>
<evidence type="ECO:0000256" key="2">
    <source>
        <dbReference type="ARBA" id="ARBA00007301"/>
    </source>
</evidence>
<dbReference type="PIRSF" id="PIRSF000190">
    <property type="entry name" value="Pyd_amn-ph_oxd"/>
    <property type="match status" value="1"/>
</dbReference>
<dbReference type="SUPFAM" id="SSF50475">
    <property type="entry name" value="FMN-binding split barrel"/>
    <property type="match status" value="1"/>
</dbReference>
<keyword evidence="10" id="KW-1185">Reference proteome</keyword>
<keyword evidence="4" id="KW-0288">FMN</keyword>
<evidence type="ECO:0000313" key="10">
    <source>
        <dbReference type="Proteomes" id="UP001596091"/>
    </source>
</evidence>
<evidence type="ECO:0000256" key="1">
    <source>
        <dbReference type="ARBA" id="ARBA00001917"/>
    </source>
</evidence>
<accession>A0ABW1EGT5</accession>
<dbReference type="Gene3D" id="2.30.110.10">
    <property type="entry name" value="Electron Transport, Fmn-binding Protein, Chain A"/>
    <property type="match status" value="1"/>
</dbReference>
<evidence type="ECO:0000256" key="4">
    <source>
        <dbReference type="ARBA" id="ARBA00022643"/>
    </source>
</evidence>
<evidence type="ECO:0000313" key="9">
    <source>
        <dbReference type="EMBL" id="MFC5863496.1"/>
    </source>
</evidence>
<dbReference type="Proteomes" id="UP001596091">
    <property type="component" value="Unassembled WGS sequence"/>
</dbReference>
<evidence type="ECO:0000256" key="5">
    <source>
        <dbReference type="ARBA" id="ARBA00023002"/>
    </source>
</evidence>
<proteinExistence type="inferred from homology"/>
<evidence type="ECO:0000259" key="7">
    <source>
        <dbReference type="Pfam" id="PF01243"/>
    </source>
</evidence>
<name>A0ABW1EGT5_9BACT</name>
<sequence>MGRFDRATIYNRIVTTLRDPDNTADPLSTFFAESATDPIALFDLWLNRATATEPNDPTAAALATSTPGGIPSVRMVLVKPTAHQRFCFYTNGESRKGSELLANPHAALCFHWKSLRRQIRVEGSITGLNAEQSDTYFHSRSRASQIGAAVSDQSRALADRATMEQRFEAFADTHPGEIPRPGYWRGFCLDPRSIEFWIDGANRLHDRFLFTRGGDGWLKTRLYP</sequence>
<evidence type="ECO:0000256" key="6">
    <source>
        <dbReference type="NCBIfam" id="TIGR00558"/>
    </source>
</evidence>
<organism evidence="9 10">
    <name type="scientific">Acidicapsa dinghuensis</name>
    <dbReference type="NCBI Taxonomy" id="2218256"/>
    <lineage>
        <taxon>Bacteria</taxon>
        <taxon>Pseudomonadati</taxon>
        <taxon>Acidobacteriota</taxon>
        <taxon>Terriglobia</taxon>
        <taxon>Terriglobales</taxon>
        <taxon>Acidobacteriaceae</taxon>
        <taxon>Acidicapsa</taxon>
    </lineage>
</organism>
<feature type="domain" description="Pyridoxamine 5'-phosphate oxidase N-terminal" evidence="7">
    <location>
        <begin position="51"/>
        <end position="171"/>
    </location>
</feature>
<dbReference type="GO" id="GO:0004733">
    <property type="term" value="F:pyridoxamine phosphate oxidase activity"/>
    <property type="evidence" value="ECO:0007669"/>
    <property type="project" value="UniProtKB-EC"/>
</dbReference>
<keyword evidence="5 9" id="KW-0560">Oxidoreductase</keyword>
<gene>
    <name evidence="9" type="primary">pdxH</name>
    <name evidence="9" type="ORF">ACFPT7_14415</name>
</gene>
<protein>
    <recommendedName>
        <fullName evidence="6">Pyridoxamine 5'-phosphate oxidase</fullName>
        <ecNumber evidence="6">1.4.3.5</ecNumber>
    </recommendedName>
</protein>
<comment type="cofactor">
    <cofactor evidence="1">
        <name>FMN</name>
        <dbReference type="ChEBI" id="CHEBI:58210"/>
    </cofactor>
</comment>
<dbReference type="NCBIfam" id="NF004231">
    <property type="entry name" value="PRK05679.1"/>
    <property type="match status" value="1"/>
</dbReference>
<dbReference type="EC" id="1.4.3.5" evidence="6"/>
<dbReference type="PANTHER" id="PTHR10851:SF0">
    <property type="entry name" value="PYRIDOXINE-5'-PHOSPHATE OXIDASE"/>
    <property type="match status" value="1"/>
</dbReference>
<dbReference type="PANTHER" id="PTHR10851">
    <property type="entry name" value="PYRIDOXINE-5-PHOSPHATE OXIDASE"/>
    <property type="match status" value="1"/>
</dbReference>
<dbReference type="InterPro" id="IPR000659">
    <property type="entry name" value="Pyridox_Oxase"/>
</dbReference>
<keyword evidence="3" id="KW-0285">Flavoprotein</keyword>
<evidence type="ECO:0000256" key="3">
    <source>
        <dbReference type="ARBA" id="ARBA00022630"/>
    </source>
</evidence>
<dbReference type="InterPro" id="IPR012349">
    <property type="entry name" value="Split_barrel_FMN-bd"/>
</dbReference>
<feature type="domain" description="Pyridoxine 5'-phosphate oxidase dimerisation C-terminal" evidence="8">
    <location>
        <begin position="184"/>
        <end position="224"/>
    </location>
</feature>
<dbReference type="NCBIfam" id="TIGR00558">
    <property type="entry name" value="pdxH"/>
    <property type="match status" value="1"/>
</dbReference>
<dbReference type="HAMAP" id="MF_01629">
    <property type="entry name" value="PdxH"/>
    <property type="match status" value="1"/>
</dbReference>
<comment type="caution">
    <text evidence="9">The sequence shown here is derived from an EMBL/GenBank/DDBJ whole genome shotgun (WGS) entry which is preliminary data.</text>
</comment>
<dbReference type="Pfam" id="PF10590">
    <property type="entry name" value="PNP_phzG_C"/>
    <property type="match status" value="1"/>
</dbReference>
<dbReference type="Pfam" id="PF01243">
    <property type="entry name" value="PNPOx_N"/>
    <property type="match status" value="1"/>
</dbReference>
<dbReference type="EMBL" id="JBHSPH010000005">
    <property type="protein sequence ID" value="MFC5863496.1"/>
    <property type="molecule type" value="Genomic_DNA"/>
</dbReference>
<comment type="similarity">
    <text evidence="2">Belongs to the pyridoxamine 5'-phosphate oxidase family.</text>
</comment>
<reference evidence="10" key="1">
    <citation type="journal article" date="2019" name="Int. J. Syst. Evol. Microbiol.">
        <title>The Global Catalogue of Microorganisms (GCM) 10K type strain sequencing project: providing services to taxonomists for standard genome sequencing and annotation.</title>
        <authorList>
            <consortium name="The Broad Institute Genomics Platform"/>
            <consortium name="The Broad Institute Genome Sequencing Center for Infectious Disease"/>
            <person name="Wu L."/>
            <person name="Ma J."/>
        </authorList>
    </citation>
    <scope>NUCLEOTIDE SEQUENCE [LARGE SCALE GENOMIC DNA]</scope>
    <source>
        <strain evidence="10">JCM 4087</strain>
    </source>
</reference>
<evidence type="ECO:0000259" key="8">
    <source>
        <dbReference type="Pfam" id="PF10590"/>
    </source>
</evidence>
<dbReference type="InterPro" id="IPR011576">
    <property type="entry name" value="Pyridox_Oxase_N"/>
</dbReference>